<sequence>MLQGSQSWKFLNEPVILSTGVVGGPFEAKGNLADDFDHLFSDIWLNESSFEKAQTRLMEEASYTALAKVNKKPEDMQFIFTGDLINQITTTSFACRTLSIPYFGLFGACSTSMEGLALASFVINYGGAEYVLTGTASHNAATERQFRYPVEYGFQNPPTAQWTVTGAGVAVVGKTGTGPVVTSATIGKVVDMGATDPYNMGAAMAPAAADTIEAHFTDFDVDPSYYDYIVTGDLGKVGLPLMKELLRQRGLMVTDEQCMDCGLLIYSNDQKEVQAGASGTGSSAVVVYGHLLERMKRQEIKKMLVVATGSLHSPLSYQQDETIPCIAHAVSVEMKGV</sequence>
<dbReference type="NCBIfam" id="NF009069">
    <property type="entry name" value="PRK12404.1"/>
    <property type="match status" value="1"/>
</dbReference>
<dbReference type="EMBL" id="JBHSPF010000045">
    <property type="protein sequence ID" value="MFC5629000.1"/>
    <property type="molecule type" value="Genomic_DNA"/>
</dbReference>
<comment type="caution">
    <text evidence="1">The sequence shown here is derived from an EMBL/GenBank/DDBJ whole genome shotgun (WGS) entry which is preliminary data.</text>
</comment>
<protein>
    <submittedName>
        <fullName evidence="1">Stage V sporulation protein AD</fullName>
    </submittedName>
</protein>
<dbReference type="Gene3D" id="3.40.47.40">
    <property type="entry name" value="Stage V sporulation protein AD"/>
    <property type="match status" value="1"/>
</dbReference>
<dbReference type="RefSeq" id="WP_270895451.1">
    <property type="nucleotide sequence ID" value="NZ_JBHSPF010000045.1"/>
</dbReference>
<dbReference type="InterPro" id="IPR016039">
    <property type="entry name" value="Thiolase-like"/>
</dbReference>
<accession>A0ABW0U875</accession>
<organism evidence="1 2">
    <name type="scientific">Aliibacillus thermotolerans</name>
    <dbReference type="NCBI Taxonomy" id="1834418"/>
    <lineage>
        <taxon>Bacteria</taxon>
        <taxon>Bacillati</taxon>
        <taxon>Bacillota</taxon>
        <taxon>Bacilli</taxon>
        <taxon>Bacillales</taxon>
        <taxon>Bacillaceae</taxon>
        <taxon>Aliibacillus</taxon>
    </lineage>
</organism>
<gene>
    <name evidence="1" type="primary">spoVAD</name>
    <name evidence="1" type="ORF">ACFPTR_08955</name>
</gene>
<dbReference type="Proteomes" id="UP001596143">
    <property type="component" value="Unassembled WGS sequence"/>
</dbReference>
<dbReference type="NCBIfam" id="TIGR02845">
    <property type="entry name" value="spore_V_AD"/>
    <property type="match status" value="1"/>
</dbReference>
<reference evidence="2" key="1">
    <citation type="journal article" date="2019" name="Int. J. Syst. Evol. Microbiol.">
        <title>The Global Catalogue of Microorganisms (GCM) 10K type strain sequencing project: providing services to taxonomists for standard genome sequencing and annotation.</title>
        <authorList>
            <consortium name="The Broad Institute Genomics Platform"/>
            <consortium name="The Broad Institute Genome Sequencing Center for Infectious Disease"/>
            <person name="Wu L."/>
            <person name="Ma J."/>
        </authorList>
    </citation>
    <scope>NUCLEOTIDE SEQUENCE [LARGE SCALE GENOMIC DNA]</scope>
    <source>
        <strain evidence="2">CGMCC 1.15790</strain>
    </source>
</reference>
<dbReference type="PIRSF" id="PIRSF011570">
    <property type="entry name" value="SpoVAD"/>
    <property type="match status" value="1"/>
</dbReference>
<evidence type="ECO:0000313" key="1">
    <source>
        <dbReference type="EMBL" id="MFC5629000.1"/>
    </source>
</evidence>
<evidence type="ECO:0000313" key="2">
    <source>
        <dbReference type="Proteomes" id="UP001596143"/>
    </source>
</evidence>
<dbReference type="InterPro" id="IPR038369">
    <property type="entry name" value="SpoVAD_sf"/>
</dbReference>
<proteinExistence type="predicted"/>
<dbReference type="NCBIfam" id="NF006160">
    <property type="entry name" value="PRK08304.1"/>
    <property type="match status" value="1"/>
</dbReference>
<keyword evidence="2" id="KW-1185">Reference proteome</keyword>
<dbReference type="SUPFAM" id="SSF53901">
    <property type="entry name" value="Thiolase-like"/>
    <property type="match status" value="1"/>
</dbReference>
<dbReference type="Pfam" id="PF07451">
    <property type="entry name" value="SpoVAD"/>
    <property type="match status" value="1"/>
</dbReference>
<name>A0ABW0U875_9BACI</name>
<dbReference type="InterPro" id="IPR010894">
    <property type="entry name" value="SpoVAD"/>
</dbReference>